<dbReference type="GO" id="GO:0020037">
    <property type="term" value="F:heme binding"/>
    <property type="evidence" value="ECO:0000318"/>
    <property type="project" value="GO_Central"/>
</dbReference>
<evidence type="ECO:0000256" key="1">
    <source>
        <dbReference type="ARBA" id="ARBA00008705"/>
    </source>
</evidence>
<dbReference type="OrthoDB" id="9886081at2759"/>
<dbReference type="CDD" id="cd08925">
    <property type="entry name" value="Hb-beta-like"/>
    <property type="match status" value="1"/>
</dbReference>
<dbReference type="GO" id="GO:0004601">
    <property type="term" value="F:peroxidase activity"/>
    <property type="evidence" value="ECO:0007669"/>
    <property type="project" value="TreeGrafter"/>
</dbReference>
<dbReference type="RefSeq" id="XP_018093362.1">
    <property type="nucleotide sequence ID" value="XM_018237873.2"/>
</dbReference>
<evidence type="ECO:0000313" key="10">
    <source>
        <dbReference type="RefSeq" id="XP_018093362.1"/>
    </source>
</evidence>
<accession>A0A1L8EQ40</accession>
<evidence type="ECO:0000313" key="9">
    <source>
        <dbReference type="Proteomes" id="UP000186698"/>
    </source>
</evidence>
<dbReference type="GO" id="GO:0042744">
    <property type="term" value="P:hydrogen peroxide catabolic process"/>
    <property type="evidence" value="ECO:0007669"/>
    <property type="project" value="TreeGrafter"/>
</dbReference>
<dbReference type="Pfam" id="PF00042">
    <property type="entry name" value="Globin"/>
    <property type="match status" value="1"/>
</dbReference>
<comment type="similarity">
    <text evidence="1 7">Belongs to the globin family.</text>
</comment>
<dbReference type="GeneID" id="108702418"/>
<organism evidence="9 10">
    <name type="scientific">Xenopus laevis</name>
    <name type="common">African clawed frog</name>
    <dbReference type="NCBI Taxonomy" id="8355"/>
    <lineage>
        <taxon>Eukaryota</taxon>
        <taxon>Metazoa</taxon>
        <taxon>Chordata</taxon>
        <taxon>Craniata</taxon>
        <taxon>Vertebrata</taxon>
        <taxon>Euteleostomi</taxon>
        <taxon>Amphibia</taxon>
        <taxon>Batrachia</taxon>
        <taxon>Anura</taxon>
        <taxon>Pipoidea</taxon>
        <taxon>Pipidae</taxon>
        <taxon>Xenopodinae</taxon>
        <taxon>Xenopus</taxon>
        <taxon>Xenopus</taxon>
    </lineage>
</organism>
<dbReference type="GO" id="GO:0005344">
    <property type="term" value="F:oxygen carrier activity"/>
    <property type="evidence" value="ECO:0000318"/>
    <property type="project" value="GO_Central"/>
</dbReference>
<dbReference type="Proteomes" id="UP000186698">
    <property type="component" value="Chromosome 9_10S"/>
</dbReference>
<dbReference type="SUPFAM" id="SSF46458">
    <property type="entry name" value="Globin-like"/>
    <property type="match status" value="1"/>
</dbReference>
<evidence type="ECO:0000256" key="2">
    <source>
        <dbReference type="ARBA" id="ARBA00022448"/>
    </source>
</evidence>
<dbReference type="Gene3D" id="1.10.490.10">
    <property type="entry name" value="Globins"/>
    <property type="match status" value="1"/>
</dbReference>
<dbReference type="GO" id="GO:0046872">
    <property type="term" value="F:metal ion binding"/>
    <property type="evidence" value="ECO:0007669"/>
    <property type="project" value="UniProtKB-KW"/>
</dbReference>
<dbReference type="GO" id="GO:0031720">
    <property type="term" value="F:haptoglobin binding"/>
    <property type="evidence" value="ECO:0007669"/>
    <property type="project" value="TreeGrafter"/>
</dbReference>
<evidence type="ECO:0000256" key="7">
    <source>
        <dbReference type="RuleBase" id="RU000356"/>
    </source>
</evidence>
<name>A0A1L8EQ40_XENLA</name>
<reference evidence="10" key="1">
    <citation type="submission" date="2025-08" db="UniProtKB">
        <authorList>
            <consortium name="RefSeq"/>
        </authorList>
    </citation>
    <scope>IDENTIFICATION</scope>
    <source>
        <strain evidence="10">J_2021</strain>
        <tissue evidence="10">Erythrocytes</tissue>
    </source>
</reference>
<keyword evidence="6" id="KW-0408">Iron</keyword>
<keyword evidence="5" id="KW-0479">Metal-binding</keyword>
<dbReference type="InterPro" id="IPR002337">
    <property type="entry name" value="Hemoglobin_b"/>
</dbReference>
<dbReference type="KEGG" id="xla:108702418"/>
<evidence type="ECO:0000256" key="6">
    <source>
        <dbReference type="ARBA" id="ARBA00023004"/>
    </source>
</evidence>
<dbReference type="AlphaFoldDB" id="A0A1L8EQ40"/>
<dbReference type="STRING" id="8355.A0A1L8EQ40"/>
<dbReference type="PaxDb" id="8355-A0A1L8EQ40"/>
<dbReference type="GO" id="GO:0072562">
    <property type="term" value="C:blood microparticle"/>
    <property type="evidence" value="ECO:0007669"/>
    <property type="project" value="TreeGrafter"/>
</dbReference>
<gene>
    <name evidence="10" type="primary">LOC108702418</name>
</gene>
<dbReference type="GO" id="GO:0005833">
    <property type="term" value="C:hemoglobin complex"/>
    <property type="evidence" value="ECO:0000318"/>
    <property type="project" value="GO_Central"/>
</dbReference>
<feature type="domain" description="Globin" evidence="8">
    <location>
        <begin position="3"/>
        <end position="147"/>
    </location>
</feature>
<keyword evidence="3 7" id="KW-0349">Heme</keyword>
<dbReference type="GO" id="GO:0015671">
    <property type="term" value="P:oxygen transport"/>
    <property type="evidence" value="ECO:0000318"/>
    <property type="project" value="GO_Central"/>
</dbReference>
<dbReference type="PROSITE" id="PS01033">
    <property type="entry name" value="GLOBIN"/>
    <property type="match status" value="1"/>
</dbReference>
<dbReference type="PANTHER" id="PTHR11442">
    <property type="entry name" value="HEMOGLOBIN FAMILY MEMBER"/>
    <property type="match status" value="1"/>
</dbReference>
<dbReference type="InterPro" id="IPR050056">
    <property type="entry name" value="Hemoglobin_oxygen_transport"/>
</dbReference>
<dbReference type="GO" id="GO:0031838">
    <property type="term" value="C:haptoglobin-hemoglobin complex"/>
    <property type="evidence" value="ECO:0000318"/>
    <property type="project" value="GO_Central"/>
</dbReference>
<dbReference type="InterPro" id="IPR012292">
    <property type="entry name" value="Globin/Proto"/>
</dbReference>
<sequence>MVHWTAEEKAAIASVWAKVNIEQDGHDALTRLLVVYPWTQRYFSSFGNLSNVSAISGNVKVKAHGNKVLSAVGTSIQHLDDVKGHLKALSKTHSEELHVDPENFKRLADVLVIVLASKLGSAFTPQVQAVWEKFNAVLVAALSHGYF</sequence>
<keyword evidence="4 7" id="KW-0561">Oxygen transport</keyword>
<dbReference type="FunFam" id="1.10.490.10:FF:000001">
    <property type="entry name" value="Hemoglobin subunit beta"/>
    <property type="match status" value="1"/>
</dbReference>
<evidence type="ECO:0000256" key="5">
    <source>
        <dbReference type="ARBA" id="ARBA00022723"/>
    </source>
</evidence>
<evidence type="ECO:0000256" key="4">
    <source>
        <dbReference type="ARBA" id="ARBA00022621"/>
    </source>
</evidence>
<dbReference type="PANTHER" id="PTHR11442:SF7">
    <property type="entry name" value="HEMOGLOBIN SUBUNIT EPSILON"/>
    <property type="match status" value="1"/>
</dbReference>
<protein>
    <submittedName>
        <fullName evidence="10">Hemoglobin subunit beta-2</fullName>
    </submittedName>
</protein>
<dbReference type="OMA" id="AVIANMW"/>
<dbReference type="InterPro" id="IPR000971">
    <property type="entry name" value="Globin"/>
</dbReference>
<dbReference type="Bgee" id="108702418">
    <property type="expression patterns" value="Expressed in egg cell and 8 other cell types or tissues"/>
</dbReference>
<evidence type="ECO:0000256" key="3">
    <source>
        <dbReference type="ARBA" id="ARBA00022617"/>
    </source>
</evidence>
<dbReference type="PRINTS" id="PR00814">
    <property type="entry name" value="BETAHAEM"/>
</dbReference>
<dbReference type="GO" id="GO:0048821">
    <property type="term" value="P:erythrocyte development"/>
    <property type="evidence" value="ECO:0000318"/>
    <property type="project" value="GO_Central"/>
</dbReference>
<keyword evidence="9" id="KW-1185">Reference proteome</keyword>
<proteinExistence type="inferred from homology"/>
<dbReference type="InterPro" id="IPR009050">
    <property type="entry name" value="Globin-like_sf"/>
</dbReference>
<evidence type="ECO:0000259" key="8">
    <source>
        <dbReference type="PROSITE" id="PS01033"/>
    </source>
</evidence>
<dbReference type="GO" id="GO:0019825">
    <property type="term" value="F:oxygen binding"/>
    <property type="evidence" value="ECO:0007669"/>
    <property type="project" value="InterPro"/>
</dbReference>
<keyword evidence="2 7" id="KW-0813">Transport</keyword>
<dbReference type="GO" id="GO:0043177">
    <property type="term" value="F:organic acid binding"/>
    <property type="evidence" value="ECO:0007669"/>
    <property type="project" value="TreeGrafter"/>
</dbReference>